<reference evidence="1" key="2">
    <citation type="journal article" date="2020" name="Nat. Commun.">
        <title>Large-scale genome sequencing of mycorrhizal fungi provides insights into the early evolution of symbiotic traits.</title>
        <authorList>
            <person name="Miyauchi S."/>
            <person name="Kiss E."/>
            <person name="Kuo A."/>
            <person name="Drula E."/>
            <person name="Kohler A."/>
            <person name="Sanchez-Garcia M."/>
            <person name="Morin E."/>
            <person name="Andreopoulos B."/>
            <person name="Barry K.W."/>
            <person name="Bonito G."/>
            <person name="Buee M."/>
            <person name="Carver A."/>
            <person name="Chen C."/>
            <person name="Cichocki N."/>
            <person name="Clum A."/>
            <person name="Culley D."/>
            <person name="Crous P.W."/>
            <person name="Fauchery L."/>
            <person name="Girlanda M."/>
            <person name="Hayes R.D."/>
            <person name="Keri Z."/>
            <person name="LaButti K."/>
            <person name="Lipzen A."/>
            <person name="Lombard V."/>
            <person name="Magnuson J."/>
            <person name="Maillard F."/>
            <person name="Murat C."/>
            <person name="Nolan M."/>
            <person name="Ohm R.A."/>
            <person name="Pangilinan J."/>
            <person name="Pereira M.F."/>
            <person name="Perotto S."/>
            <person name="Peter M."/>
            <person name="Pfister S."/>
            <person name="Riley R."/>
            <person name="Sitrit Y."/>
            <person name="Stielow J.B."/>
            <person name="Szollosi G."/>
            <person name="Zifcakova L."/>
            <person name="Stursova M."/>
            <person name="Spatafora J.W."/>
            <person name="Tedersoo L."/>
            <person name="Vaario L.M."/>
            <person name="Yamada A."/>
            <person name="Yan M."/>
            <person name="Wang P."/>
            <person name="Xu J."/>
            <person name="Bruns T."/>
            <person name="Baldrian P."/>
            <person name="Vilgalys R."/>
            <person name="Dunand C."/>
            <person name="Henrissat B."/>
            <person name="Grigoriev I.V."/>
            <person name="Hibbett D."/>
            <person name="Nagy L.G."/>
            <person name="Martin F.M."/>
        </authorList>
    </citation>
    <scope>NUCLEOTIDE SEQUENCE</scope>
    <source>
        <strain evidence="1">P2</strain>
    </source>
</reference>
<sequence>MAAVKLSTTLIVVVAVSGLVGCVIVLFLIYKCCRRSKPAPLPPIQPLAHYREKESNYLPHPHMPRNSVRLSQFGSYGSDASLLKPSRKPSFQTDESHGTPSSSHNSFSVPPSPQTNATHHSSPLSVGSRSEEQASITQRYVPTTRQARSVSRARLRRPPSRINSIVSTQSTFTHISTRSVNAIRGVPHSTPSNFQIVLPTPLAPQLQNHLVLNPSTVESYEELVERRGIADGWTTTPGRITSRRSQSDQDLSTRGAPCERETGSGYGHRHHRSLDTIDQPGRSESQTQFRGRTSSRRSIQPQPPNHGDTAPSPQFLDNQTKPLSAASHEPSDGQAGTPPSQSPGHTPNLPLPQFVSHSLRRYTPSSSADTPTYRSTSNDPSLPPVPPSPLPQQSSTQPEHMPSHGTSSVTEPEANDSSGVATRTIKHSSDTP</sequence>
<gene>
    <name evidence="1" type="ORF">BDM02DRAFT_3123480</name>
</gene>
<evidence type="ECO:0000313" key="1">
    <source>
        <dbReference type="EMBL" id="KAF9643427.1"/>
    </source>
</evidence>
<comment type="caution">
    <text evidence="1">The sequence shown here is derived from an EMBL/GenBank/DDBJ whole genome shotgun (WGS) entry which is preliminary data.</text>
</comment>
<protein>
    <submittedName>
        <fullName evidence="1">Uncharacterized protein</fullName>
    </submittedName>
</protein>
<dbReference type="Proteomes" id="UP000886501">
    <property type="component" value="Unassembled WGS sequence"/>
</dbReference>
<name>A0ACB6Z1L7_THEGA</name>
<proteinExistence type="predicted"/>
<dbReference type="EMBL" id="MU118226">
    <property type="protein sequence ID" value="KAF9643427.1"/>
    <property type="molecule type" value="Genomic_DNA"/>
</dbReference>
<organism evidence="1 2">
    <name type="scientific">Thelephora ganbajun</name>
    <name type="common">Ganba fungus</name>
    <dbReference type="NCBI Taxonomy" id="370292"/>
    <lineage>
        <taxon>Eukaryota</taxon>
        <taxon>Fungi</taxon>
        <taxon>Dikarya</taxon>
        <taxon>Basidiomycota</taxon>
        <taxon>Agaricomycotina</taxon>
        <taxon>Agaricomycetes</taxon>
        <taxon>Thelephorales</taxon>
        <taxon>Thelephoraceae</taxon>
        <taxon>Thelephora</taxon>
    </lineage>
</organism>
<keyword evidence="2" id="KW-1185">Reference proteome</keyword>
<evidence type="ECO:0000313" key="2">
    <source>
        <dbReference type="Proteomes" id="UP000886501"/>
    </source>
</evidence>
<accession>A0ACB6Z1L7</accession>
<reference evidence="1" key="1">
    <citation type="submission" date="2019-10" db="EMBL/GenBank/DDBJ databases">
        <authorList>
            <consortium name="DOE Joint Genome Institute"/>
            <person name="Kuo A."/>
            <person name="Miyauchi S."/>
            <person name="Kiss E."/>
            <person name="Drula E."/>
            <person name="Kohler A."/>
            <person name="Sanchez-Garcia M."/>
            <person name="Andreopoulos B."/>
            <person name="Barry K.W."/>
            <person name="Bonito G."/>
            <person name="Buee M."/>
            <person name="Carver A."/>
            <person name="Chen C."/>
            <person name="Cichocki N."/>
            <person name="Clum A."/>
            <person name="Culley D."/>
            <person name="Crous P.W."/>
            <person name="Fauchery L."/>
            <person name="Girlanda M."/>
            <person name="Hayes R."/>
            <person name="Keri Z."/>
            <person name="Labutti K."/>
            <person name="Lipzen A."/>
            <person name="Lombard V."/>
            <person name="Magnuson J."/>
            <person name="Maillard F."/>
            <person name="Morin E."/>
            <person name="Murat C."/>
            <person name="Nolan M."/>
            <person name="Ohm R."/>
            <person name="Pangilinan J."/>
            <person name="Pereira M."/>
            <person name="Perotto S."/>
            <person name="Peter M."/>
            <person name="Riley R."/>
            <person name="Sitrit Y."/>
            <person name="Stielow B."/>
            <person name="Szollosi G."/>
            <person name="Zifcakova L."/>
            <person name="Stursova M."/>
            <person name="Spatafora J.W."/>
            <person name="Tedersoo L."/>
            <person name="Vaario L.-M."/>
            <person name="Yamada A."/>
            <person name="Yan M."/>
            <person name="Wang P."/>
            <person name="Xu J."/>
            <person name="Bruns T."/>
            <person name="Baldrian P."/>
            <person name="Vilgalys R."/>
            <person name="Henrissat B."/>
            <person name="Grigoriev I.V."/>
            <person name="Hibbett D."/>
            <person name="Nagy L.G."/>
            <person name="Martin F.M."/>
        </authorList>
    </citation>
    <scope>NUCLEOTIDE SEQUENCE</scope>
    <source>
        <strain evidence="1">P2</strain>
    </source>
</reference>